<protein>
    <submittedName>
        <fullName evidence="1">Uncharacterized protein</fullName>
    </submittedName>
</protein>
<organism evidence="1 2">
    <name type="scientific">Globisporangium ultimum (strain ATCC 200006 / CBS 805.95 / DAOM BR144)</name>
    <name type="common">Pythium ultimum</name>
    <dbReference type="NCBI Taxonomy" id="431595"/>
    <lineage>
        <taxon>Eukaryota</taxon>
        <taxon>Sar</taxon>
        <taxon>Stramenopiles</taxon>
        <taxon>Oomycota</taxon>
        <taxon>Peronosporomycetes</taxon>
        <taxon>Pythiales</taxon>
        <taxon>Pythiaceae</taxon>
        <taxon>Globisporangium</taxon>
    </lineage>
</organism>
<reference evidence="2" key="2">
    <citation type="submission" date="2010-04" db="EMBL/GenBank/DDBJ databases">
        <authorList>
            <person name="Buell R."/>
            <person name="Hamilton J."/>
            <person name="Hostetler J."/>
        </authorList>
    </citation>
    <scope>NUCLEOTIDE SEQUENCE [LARGE SCALE GENOMIC DNA]</scope>
    <source>
        <strain evidence="2">DAOM:BR144</strain>
    </source>
</reference>
<dbReference type="Proteomes" id="UP000019132">
    <property type="component" value="Unassembled WGS sequence"/>
</dbReference>
<dbReference type="AlphaFoldDB" id="K3X1H6"/>
<reference evidence="2" key="1">
    <citation type="journal article" date="2010" name="Genome Biol.">
        <title>Genome sequence of the necrotrophic plant pathogen Pythium ultimum reveals original pathogenicity mechanisms and effector repertoire.</title>
        <authorList>
            <person name="Levesque C.A."/>
            <person name="Brouwer H."/>
            <person name="Cano L."/>
            <person name="Hamilton J.P."/>
            <person name="Holt C."/>
            <person name="Huitema E."/>
            <person name="Raffaele S."/>
            <person name="Robideau G.P."/>
            <person name="Thines M."/>
            <person name="Win J."/>
            <person name="Zerillo M.M."/>
            <person name="Beakes G.W."/>
            <person name="Boore J.L."/>
            <person name="Busam D."/>
            <person name="Dumas B."/>
            <person name="Ferriera S."/>
            <person name="Fuerstenberg S.I."/>
            <person name="Gachon C.M."/>
            <person name="Gaulin E."/>
            <person name="Govers F."/>
            <person name="Grenville-Briggs L."/>
            <person name="Horner N."/>
            <person name="Hostetler J."/>
            <person name="Jiang R.H."/>
            <person name="Johnson J."/>
            <person name="Krajaejun T."/>
            <person name="Lin H."/>
            <person name="Meijer H.J."/>
            <person name="Moore B."/>
            <person name="Morris P."/>
            <person name="Phuntmart V."/>
            <person name="Puiu D."/>
            <person name="Shetty J."/>
            <person name="Stajich J.E."/>
            <person name="Tripathy S."/>
            <person name="Wawra S."/>
            <person name="van West P."/>
            <person name="Whitty B.R."/>
            <person name="Coutinho P.M."/>
            <person name="Henrissat B."/>
            <person name="Martin F."/>
            <person name="Thomas P.D."/>
            <person name="Tyler B.M."/>
            <person name="De Vries R.P."/>
            <person name="Kamoun S."/>
            <person name="Yandell M."/>
            <person name="Tisserat N."/>
            <person name="Buell C.R."/>
        </authorList>
    </citation>
    <scope>NUCLEOTIDE SEQUENCE</scope>
    <source>
        <strain evidence="2">DAOM:BR144</strain>
    </source>
</reference>
<dbReference type="HOGENOM" id="CLU_2404360_0_0_1"/>
<name>K3X1H6_GLOUD</name>
<sequence>MSAFLHNSDAIVKTSGRSINEKTRQRYESFLVEILAMYEQELVAKSLIAADIFDCRAHDIMTIYIASWQMQPHIDRVRIEELEKLIQNDAHYH</sequence>
<dbReference type="EnsemblProtists" id="PYU1_T011075">
    <property type="protein sequence ID" value="PYU1_T011075"/>
    <property type="gene ID" value="PYU1_G011051"/>
</dbReference>
<keyword evidence="2" id="KW-1185">Reference proteome</keyword>
<dbReference type="EMBL" id="GL376606">
    <property type="status" value="NOT_ANNOTATED_CDS"/>
    <property type="molecule type" value="Genomic_DNA"/>
</dbReference>
<evidence type="ECO:0000313" key="1">
    <source>
        <dbReference type="EnsemblProtists" id="PYU1_T011075"/>
    </source>
</evidence>
<dbReference type="VEuPathDB" id="FungiDB:PYU1_G011051"/>
<proteinExistence type="predicted"/>
<reference evidence="1" key="3">
    <citation type="submission" date="2015-02" db="UniProtKB">
        <authorList>
            <consortium name="EnsemblProtists"/>
        </authorList>
    </citation>
    <scope>IDENTIFICATION</scope>
    <source>
        <strain evidence="1">DAOM BR144</strain>
    </source>
</reference>
<dbReference type="InParanoid" id="K3X1H6"/>
<evidence type="ECO:0000313" key="2">
    <source>
        <dbReference type="Proteomes" id="UP000019132"/>
    </source>
</evidence>
<dbReference type="eggNOG" id="ENOG502RAQU">
    <property type="taxonomic scope" value="Eukaryota"/>
</dbReference>
<accession>K3X1H6</accession>